<dbReference type="EMBL" id="FNRS01000001">
    <property type="protein sequence ID" value="SEC69965.1"/>
    <property type="molecule type" value="Genomic_DNA"/>
</dbReference>
<protein>
    <recommendedName>
        <fullName evidence="3">DUF4034 domain-containing protein</fullName>
    </recommendedName>
</protein>
<name>A0A1H4UMN1_PSETA</name>
<sequence>MISLNSSFGIDFPKAIFRSLLQKSVRRGYVELTEKVALALAEHGDSKWLKTRANIILFEECWPLARTTNPGTPTIEVLKEVARHRKNKDASGLGSLAYEYFSGNRRAATDSPDSLAVRVVAAGLERPDAFFNWVESKHLSSEQKAVVVSARLLLKRASWQWDKAFCIAASYLAMSPISKVDSSTSNFNCNFPIWVAIDKHTPQGRAAIQRAGAKLKIPYNQLSWISFYFESAKVNYLVDSPWWNAERKWRFEQLKISESYATGVWQEASIIIEEDLNFQTLKIYDLIKKIG</sequence>
<evidence type="ECO:0000313" key="2">
    <source>
        <dbReference type="Proteomes" id="UP000183155"/>
    </source>
</evidence>
<dbReference type="Proteomes" id="UP000183155">
    <property type="component" value="Unassembled WGS sequence"/>
</dbReference>
<organism evidence="1 2">
    <name type="scientific">Pseudomonas taetrolens</name>
    <dbReference type="NCBI Taxonomy" id="47884"/>
    <lineage>
        <taxon>Bacteria</taxon>
        <taxon>Pseudomonadati</taxon>
        <taxon>Pseudomonadota</taxon>
        <taxon>Gammaproteobacteria</taxon>
        <taxon>Pseudomonadales</taxon>
        <taxon>Pseudomonadaceae</taxon>
        <taxon>Pseudomonas</taxon>
    </lineage>
</organism>
<accession>A0A1H4UMN1</accession>
<gene>
    <name evidence="1" type="ORF">SAMN04490203_2936</name>
</gene>
<proteinExistence type="predicted"/>
<keyword evidence="2" id="KW-1185">Reference proteome</keyword>
<comment type="caution">
    <text evidence="1">The sequence shown here is derived from an EMBL/GenBank/DDBJ whole genome shotgun (WGS) entry which is preliminary data.</text>
</comment>
<evidence type="ECO:0000313" key="1">
    <source>
        <dbReference type="EMBL" id="SEC69965.1"/>
    </source>
</evidence>
<reference evidence="1 2" key="1">
    <citation type="submission" date="2016-10" db="EMBL/GenBank/DDBJ databases">
        <authorList>
            <person name="Varghese N."/>
            <person name="Submissions S."/>
        </authorList>
    </citation>
    <scope>NUCLEOTIDE SEQUENCE [LARGE SCALE GENOMIC DNA]</scope>
    <source>
        <strain evidence="1 2">BS3652</strain>
    </source>
</reference>
<evidence type="ECO:0008006" key="3">
    <source>
        <dbReference type="Google" id="ProtNLM"/>
    </source>
</evidence>